<keyword evidence="2" id="KW-1185">Reference proteome</keyword>
<protein>
    <submittedName>
        <fullName evidence="3">Uncharacterized protein</fullName>
    </submittedName>
</protein>
<evidence type="ECO:0000313" key="2">
    <source>
        <dbReference type="Proteomes" id="UP000887565"/>
    </source>
</evidence>
<proteinExistence type="predicted"/>
<evidence type="ECO:0000313" key="3">
    <source>
        <dbReference type="WBParaSite" id="nRc.2.0.1.t44786-RA"/>
    </source>
</evidence>
<feature type="region of interest" description="Disordered" evidence="1">
    <location>
        <begin position="76"/>
        <end position="114"/>
    </location>
</feature>
<reference evidence="3" key="1">
    <citation type="submission" date="2022-11" db="UniProtKB">
        <authorList>
            <consortium name="WormBaseParasite"/>
        </authorList>
    </citation>
    <scope>IDENTIFICATION</scope>
</reference>
<dbReference type="WBParaSite" id="nRc.2.0.1.t44786-RA">
    <property type="protein sequence ID" value="nRc.2.0.1.t44786-RA"/>
    <property type="gene ID" value="nRc.2.0.1.g44786"/>
</dbReference>
<sequence>MSVFYQFTIREQAKNFTNVQQLANADAKARSIPNATKAKIGTTERPILVNQANQEMPQPRSPQPFNCRFDCHSSMDRSQDCYHDHTLSTDRRPQNRAPPPNKFASFQLPPPEQPLQSQLHTEMLLEQLIQGYNCDHDERKSRQHPEEYPSNSQQQSPGHQSQHSDTYSNRFD</sequence>
<feature type="compositionally biased region" description="Basic and acidic residues" evidence="1">
    <location>
        <begin position="76"/>
        <end position="93"/>
    </location>
</feature>
<dbReference type="AlphaFoldDB" id="A0A915L239"/>
<dbReference type="Proteomes" id="UP000887565">
    <property type="component" value="Unplaced"/>
</dbReference>
<feature type="compositionally biased region" description="Low complexity" evidence="1">
    <location>
        <begin position="149"/>
        <end position="164"/>
    </location>
</feature>
<feature type="compositionally biased region" description="Basic and acidic residues" evidence="1">
    <location>
        <begin position="134"/>
        <end position="147"/>
    </location>
</feature>
<accession>A0A915L239</accession>
<feature type="region of interest" description="Disordered" evidence="1">
    <location>
        <begin position="128"/>
        <end position="172"/>
    </location>
</feature>
<name>A0A915L239_ROMCU</name>
<organism evidence="2 3">
    <name type="scientific">Romanomermis culicivorax</name>
    <name type="common">Nematode worm</name>
    <dbReference type="NCBI Taxonomy" id="13658"/>
    <lineage>
        <taxon>Eukaryota</taxon>
        <taxon>Metazoa</taxon>
        <taxon>Ecdysozoa</taxon>
        <taxon>Nematoda</taxon>
        <taxon>Enoplea</taxon>
        <taxon>Dorylaimia</taxon>
        <taxon>Mermithida</taxon>
        <taxon>Mermithoidea</taxon>
        <taxon>Mermithidae</taxon>
        <taxon>Romanomermis</taxon>
    </lineage>
</organism>
<evidence type="ECO:0000256" key="1">
    <source>
        <dbReference type="SAM" id="MobiDB-lite"/>
    </source>
</evidence>